<sequence>MEKDSKEEHVDLLKVIRIDVLTATPNMQNSEIEQLDFFSEIPLLNFELEDGSNFLMSSIPRHIAIEIAKILSNIKEVDSRLTIADLVSEICIINKVVIDAIVPYSNAYQASVEIKLEGVEGSLHFQMIPSHSVLLGLLNNAPIYIAKSLLSTQEEE</sequence>
<dbReference type="PROSITE" id="PS51658">
    <property type="entry name" value="BFN"/>
    <property type="match status" value="1"/>
</dbReference>
<gene>
    <name evidence="2" type="ORF">K9W46_10750</name>
</gene>
<dbReference type="AlphaFoldDB" id="A0A9Y1BPK3"/>
<name>A0A9Y1BPK3_9ARCH</name>
<dbReference type="EMBL" id="CP084167">
    <property type="protein sequence ID" value="UJG42848.1"/>
    <property type="molecule type" value="Genomic_DNA"/>
</dbReference>
<dbReference type="InterPro" id="IPR003729">
    <property type="entry name" value="Bi_nuclease_dom"/>
</dbReference>
<dbReference type="InterPro" id="IPR036104">
    <property type="entry name" value="BFN_sf"/>
</dbReference>
<protein>
    <recommendedName>
        <fullName evidence="1">BFN domain-containing protein</fullName>
    </recommendedName>
</protein>
<accession>A0A9Y1BPK3</accession>
<dbReference type="GO" id="GO:0004518">
    <property type="term" value="F:nuclease activity"/>
    <property type="evidence" value="ECO:0007669"/>
    <property type="project" value="InterPro"/>
</dbReference>
<dbReference type="SUPFAM" id="SSF103256">
    <property type="entry name" value="Hypothetical protein TM0160"/>
    <property type="match status" value="1"/>
</dbReference>
<evidence type="ECO:0000259" key="1">
    <source>
        <dbReference type="PROSITE" id="PS51658"/>
    </source>
</evidence>
<proteinExistence type="predicted"/>
<reference evidence="2" key="1">
    <citation type="journal article" date="2022" name="Nat. Microbiol.">
        <title>Unique mobile elements and scalable gene flow at the prokaryote-eukaryote boundary revealed by circularized Asgard archaea genomes.</title>
        <authorList>
            <person name="Wu F."/>
            <person name="Speth D.R."/>
            <person name="Philosof A."/>
            <person name="Cremiere A."/>
            <person name="Narayanan A."/>
            <person name="Barco R.A."/>
            <person name="Connon S.A."/>
            <person name="Amend J.P."/>
            <person name="Antoshechkin I.A."/>
            <person name="Orphan V.J."/>
        </authorList>
    </citation>
    <scope>NUCLEOTIDE SEQUENCE</scope>
    <source>
        <strain evidence="2">PR6</strain>
    </source>
</reference>
<evidence type="ECO:0000313" key="2">
    <source>
        <dbReference type="EMBL" id="UJG42848.1"/>
    </source>
</evidence>
<feature type="domain" description="BFN" evidence="1">
    <location>
        <begin position="24"/>
        <end position="156"/>
    </location>
</feature>
<organism evidence="2">
    <name type="scientific">Candidatus Heimdallarchaeum endolithica</name>
    <dbReference type="NCBI Taxonomy" id="2876572"/>
    <lineage>
        <taxon>Archaea</taxon>
        <taxon>Promethearchaeati</taxon>
        <taxon>Candidatus Heimdallarchaeota</taxon>
        <taxon>Candidatus Heimdallarchaeia (ex Rinke et al. 2021) (nom. nud.)</taxon>
        <taxon>Candidatus Heimdallarchaeales</taxon>
        <taxon>Candidatus Heimdallarchaeaceae</taxon>
        <taxon>Candidatus Heimdallarchaeum</taxon>
    </lineage>
</organism>
<dbReference type="Proteomes" id="UP001200513">
    <property type="component" value="Chromosome"/>
</dbReference>